<proteinExistence type="predicted"/>
<name>A0AC61PQZ2_9FIRM</name>
<evidence type="ECO:0000313" key="2">
    <source>
        <dbReference type="Proteomes" id="UP000192328"/>
    </source>
</evidence>
<dbReference type="Proteomes" id="UP000192328">
    <property type="component" value="Unassembled WGS sequence"/>
</dbReference>
<comment type="caution">
    <text evidence="1">The sequence shown here is derived from an EMBL/GenBank/DDBJ whole genome shotgun (WGS) entry which is preliminary data.</text>
</comment>
<reference evidence="1" key="1">
    <citation type="submission" date="2017-04" db="EMBL/GenBank/DDBJ databases">
        <authorList>
            <person name="Varghese N."/>
            <person name="Submissions S."/>
        </authorList>
    </citation>
    <scope>NUCLEOTIDE SEQUENCE</scope>
    <source>
        <strain evidence="1">WTE2008</strain>
    </source>
</reference>
<gene>
    <name evidence="1" type="ORF">SAMN06297397_0137</name>
</gene>
<protein>
    <submittedName>
        <fullName evidence="1">4-oxalocrotonate tautomerase</fullName>
    </submittedName>
</protein>
<accession>A0AC61PQZ2</accession>
<sequence>MPHVEINCFPGRTEEVKQKCAKKIAEDIAATLGCNLSSVSVTIHEVAEEDWKEKVWDSRITPAGQELYVKPGYTCD</sequence>
<evidence type="ECO:0000313" key="1">
    <source>
        <dbReference type="EMBL" id="SMC94323.1"/>
    </source>
</evidence>
<keyword evidence="2" id="KW-1185">Reference proteome</keyword>
<dbReference type="EMBL" id="FWXZ01000012">
    <property type="protein sequence ID" value="SMC94323.1"/>
    <property type="molecule type" value="Genomic_DNA"/>
</dbReference>
<organism evidence="1 2">
    <name type="scientific">Aristaeella lactis</name>
    <dbReference type="NCBI Taxonomy" id="3046383"/>
    <lineage>
        <taxon>Bacteria</taxon>
        <taxon>Bacillati</taxon>
        <taxon>Bacillota</taxon>
        <taxon>Clostridia</taxon>
        <taxon>Eubacteriales</taxon>
        <taxon>Aristaeellaceae</taxon>
        <taxon>Aristaeella</taxon>
    </lineage>
</organism>